<dbReference type="CDD" id="cd02576">
    <property type="entry name" value="PseudoU_synth_ScPUS7"/>
    <property type="match status" value="1"/>
</dbReference>
<evidence type="ECO:0000256" key="2">
    <source>
        <dbReference type="ARBA" id="ARBA00007953"/>
    </source>
</evidence>
<organism evidence="5 6">
    <name type="scientific">Albula glossodonta</name>
    <name type="common">roundjaw bonefish</name>
    <dbReference type="NCBI Taxonomy" id="121402"/>
    <lineage>
        <taxon>Eukaryota</taxon>
        <taxon>Metazoa</taxon>
        <taxon>Chordata</taxon>
        <taxon>Craniata</taxon>
        <taxon>Vertebrata</taxon>
        <taxon>Euteleostomi</taxon>
        <taxon>Actinopterygii</taxon>
        <taxon>Neopterygii</taxon>
        <taxon>Teleostei</taxon>
        <taxon>Albuliformes</taxon>
        <taxon>Albulidae</taxon>
        <taxon>Albula</taxon>
    </lineage>
</organism>
<comment type="catalytic activity">
    <reaction evidence="1">
        <text>a uridine in mRNA = a pseudouridine in mRNA</text>
        <dbReference type="Rhea" id="RHEA:56644"/>
        <dbReference type="Rhea" id="RHEA-COMP:14658"/>
        <dbReference type="Rhea" id="RHEA-COMP:14659"/>
        <dbReference type="ChEBI" id="CHEBI:65314"/>
        <dbReference type="ChEBI" id="CHEBI:65315"/>
    </reaction>
</comment>
<comment type="caution">
    <text evidence="5">The sequence shown here is derived from an EMBL/GenBank/DDBJ whole genome shotgun (WGS) entry which is preliminary data.</text>
</comment>
<dbReference type="EMBL" id="JAFBMS010000029">
    <property type="protein sequence ID" value="KAG9342274.1"/>
    <property type="molecule type" value="Genomic_DNA"/>
</dbReference>
<dbReference type="Pfam" id="PF23943">
    <property type="entry name" value="PUS7L_N"/>
    <property type="match status" value="1"/>
</dbReference>
<evidence type="ECO:0000313" key="5">
    <source>
        <dbReference type="EMBL" id="KAG9342274.1"/>
    </source>
</evidence>
<dbReference type="PROSITE" id="PS50984">
    <property type="entry name" value="TRUD"/>
    <property type="match status" value="1"/>
</dbReference>
<dbReference type="AlphaFoldDB" id="A0A8T2NQA4"/>
<keyword evidence="6" id="KW-1185">Reference proteome</keyword>
<proteinExistence type="inferred from homology"/>
<dbReference type="GO" id="GO:0005634">
    <property type="term" value="C:nucleus"/>
    <property type="evidence" value="ECO:0007669"/>
    <property type="project" value="TreeGrafter"/>
</dbReference>
<comment type="similarity">
    <text evidence="2">Belongs to the pseudouridine synthase TruD family.</text>
</comment>
<dbReference type="GO" id="GO:0009982">
    <property type="term" value="F:pseudouridine synthase activity"/>
    <property type="evidence" value="ECO:0007669"/>
    <property type="project" value="InterPro"/>
</dbReference>
<gene>
    <name evidence="5" type="ORF">JZ751_016776</name>
</gene>
<dbReference type="InterPro" id="IPR001656">
    <property type="entry name" value="PsdUridine_synth_TruD"/>
</dbReference>
<evidence type="ECO:0000256" key="3">
    <source>
        <dbReference type="ARBA" id="ARBA00023235"/>
    </source>
</evidence>
<dbReference type="PIRSF" id="PIRSF037016">
    <property type="entry name" value="Pseudouridin_synth_euk_prd"/>
    <property type="match status" value="1"/>
</dbReference>
<dbReference type="InterPro" id="IPR011760">
    <property type="entry name" value="PsdUridine_synth_TruD_insert"/>
</dbReference>
<dbReference type="PANTHER" id="PTHR13326">
    <property type="entry name" value="TRNA PSEUDOURIDINE SYNTHASE D"/>
    <property type="match status" value="1"/>
</dbReference>
<keyword evidence="3" id="KW-0413">Isomerase</keyword>
<dbReference type="OrthoDB" id="447290at2759"/>
<dbReference type="InterPro" id="IPR056961">
    <property type="entry name" value="R3H_PUS7L"/>
</dbReference>
<evidence type="ECO:0000259" key="4">
    <source>
        <dbReference type="PROSITE" id="PS50984"/>
    </source>
</evidence>
<dbReference type="InterPro" id="IPR042214">
    <property type="entry name" value="TruD_catalytic"/>
</dbReference>
<protein>
    <recommendedName>
        <fullName evidence="4">TRUD domain-containing protein</fullName>
    </recommendedName>
</protein>
<evidence type="ECO:0000256" key="1">
    <source>
        <dbReference type="ARBA" id="ARBA00001166"/>
    </source>
</evidence>
<feature type="domain" description="TRUD" evidence="4">
    <location>
        <begin position="386"/>
        <end position="567"/>
    </location>
</feature>
<evidence type="ECO:0000313" key="6">
    <source>
        <dbReference type="Proteomes" id="UP000824540"/>
    </source>
</evidence>
<dbReference type="GO" id="GO:0001522">
    <property type="term" value="P:pseudouridine synthesis"/>
    <property type="evidence" value="ECO:0007669"/>
    <property type="project" value="InterPro"/>
</dbReference>
<dbReference type="InterPro" id="IPR020103">
    <property type="entry name" value="PsdUridine_synth_cat_dom_sf"/>
</dbReference>
<dbReference type="Pfam" id="PF25094">
    <property type="entry name" value="R3H_PUS7L"/>
    <property type="match status" value="1"/>
</dbReference>
<dbReference type="Pfam" id="PF01142">
    <property type="entry name" value="TruD"/>
    <property type="match status" value="2"/>
</dbReference>
<dbReference type="Proteomes" id="UP000824540">
    <property type="component" value="Unassembled WGS sequence"/>
</dbReference>
<reference evidence="5" key="1">
    <citation type="thesis" date="2021" institute="BYU ScholarsArchive" country="Provo, UT, USA">
        <title>Applications of and Algorithms for Genome Assembly and Genomic Analyses with an Emphasis on Marine Teleosts.</title>
        <authorList>
            <person name="Pickett B.D."/>
        </authorList>
    </citation>
    <scope>NUCLEOTIDE SEQUENCE</scope>
    <source>
        <strain evidence="5">HI-2016</strain>
    </source>
</reference>
<dbReference type="InterPro" id="IPR056963">
    <property type="entry name" value="PUS7L_N"/>
</dbReference>
<sequence length="620" mass="69229">MDKEVTASVSAPCFMSDHEGFYGSIKNSTRDFIVTERNINGHLVNERNVLENVSPADFSGQTCAEKESKTDENVKPSPIDIIREDNFITAEGDVSDVVACQNTEIDTACEEPIELDVVFGQSVNEALEQFAASVELHSAPRLDKAVASAELSLGSFPEKHQRATVHRAVRHNFPFLMTVTNGIEIIVKKDPHYLELAQLVSEEEAHDFFRFIDAKVPNTLFTFKKDDNKEHRKAVHHFLSRRFGKLVETKSFSDVSSGGSQTTAITVRFRERSKPAKKRTAADCQEESLRYTGFTLKKENLETLEAINYMATGLGVLPSDFTYAGIKDKRALTYQSMVVKKPLHLGRLQGNHFQLIIRDLRPHRADSPTGLGDLVQEAVDNVKVKGFVNFYGPQRFGASQSVQADEVGLALLKEEMNAKESLALMPEHKVRERLMLRALHRYGMGQEGCARGWLSLPHGMRVFYIHAYCSRVWNQAAAFRLQRLGRGPGAVQGDLVHIVTAAEEADNVYSLRQVILPMPGNSVKYPENAVGAWYRERLAKDGLANCRYRVTQLKLNIPGCYRPLLVYPRNLTHEVQGHTEQPSDEGSLAPPAGSSLALSFDLDASCYATVCLREIMKCDP</sequence>
<dbReference type="PANTHER" id="PTHR13326:SF21">
    <property type="entry name" value="PSEUDOURIDYLATE SYNTHASE PUS7L"/>
    <property type="match status" value="1"/>
</dbReference>
<name>A0A8T2NQA4_9TELE</name>
<dbReference type="SUPFAM" id="SSF55120">
    <property type="entry name" value="Pseudouridine synthase"/>
    <property type="match status" value="1"/>
</dbReference>
<accession>A0A8T2NQA4</accession>
<dbReference type="Gene3D" id="3.30.2350.20">
    <property type="entry name" value="TruD, catalytic domain"/>
    <property type="match status" value="1"/>
</dbReference>
<dbReference type="GO" id="GO:0003723">
    <property type="term" value="F:RNA binding"/>
    <property type="evidence" value="ECO:0007669"/>
    <property type="project" value="InterPro"/>
</dbReference>